<dbReference type="InterPro" id="IPR017867">
    <property type="entry name" value="Tyr_phospatase_low_mol_wt"/>
</dbReference>
<comment type="catalytic activity">
    <reaction evidence="5">
        <text>O-phospho-L-tyrosyl-[protein] + H2O = L-tyrosyl-[protein] + phosphate</text>
        <dbReference type="Rhea" id="RHEA:10684"/>
        <dbReference type="Rhea" id="RHEA-COMP:10136"/>
        <dbReference type="Rhea" id="RHEA-COMP:20101"/>
        <dbReference type="ChEBI" id="CHEBI:15377"/>
        <dbReference type="ChEBI" id="CHEBI:43474"/>
        <dbReference type="ChEBI" id="CHEBI:46858"/>
        <dbReference type="ChEBI" id="CHEBI:61978"/>
        <dbReference type="EC" id="3.1.3.48"/>
    </reaction>
</comment>
<evidence type="ECO:0000313" key="8">
    <source>
        <dbReference type="EMBL" id="RGK37517.1"/>
    </source>
</evidence>
<evidence type="ECO:0000256" key="4">
    <source>
        <dbReference type="ARBA" id="ARBA00022912"/>
    </source>
</evidence>
<protein>
    <recommendedName>
        <fullName evidence="2">protein-tyrosine-phosphatase</fullName>
        <ecNumber evidence="2">3.1.3.48</ecNumber>
    </recommendedName>
</protein>
<dbReference type="RefSeq" id="WP_117688564.1">
    <property type="nucleotide sequence ID" value="NZ_DXNI01000017.1"/>
</dbReference>
<dbReference type="InterPro" id="IPR023485">
    <property type="entry name" value="Ptyr_pPase"/>
</dbReference>
<dbReference type="PRINTS" id="PR00719">
    <property type="entry name" value="LMWPTPASE"/>
</dbReference>
<dbReference type="SUPFAM" id="SSF52788">
    <property type="entry name" value="Phosphotyrosine protein phosphatases I"/>
    <property type="match status" value="1"/>
</dbReference>
<evidence type="ECO:0000313" key="9">
    <source>
        <dbReference type="EMBL" id="RHJ56947.1"/>
    </source>
</evidence>
<dbReference type="EMBL" id="QRMI01000056">
    <property type="protein sequence ID" value="RHJ56947.1"/>
    <property type="molecule type" value="Genomic_DNA"/>
</dbReference>
<dbReference type="Pfam" id="PF01451">
    <property type="entry name" value="LMWPc"/>
    <property type="match status" value="1"/>
</dbReference>
<dbReference type="Proteomes" id="UP000285832">
    <property type="component" value="Unassembled WGS sequence"/>
</dbReference>
<dbReference type="EC" id="3.1.3.48" evidence="2"/>
<dbReference type="EMBL" id="QSQN01000037">
    <property type="protein sequence ID" value="RGK37517.1"/>
    <property type="molecule type" value="Genomic_DNA"/>
</dbReference>
<name>A0A3E4LJ62_9FIRM</name>
<dbReference type="InterPro" id="IPR036196">
    <property type="entry name" value="Ptyr_pPase_sf"/>
</dbReference>
<evidence type="ECO:0000256" key="3">
    <source>
        <dbReference type="ARBA" id="ARBA00022801"/>
    </source>
</evidence>
<comment type="similarity">
    <text evidence="1">Belongs to the low molecular weight phosphotyrosine protein phosphatase family.</text>
</comment>
<feature type="domain" description="Phosphotyrosine protein phosphatase I" evidence="7">
    <location>
        <begin position="2"/>
        <end position="148"/>
    </location>
</feature>
<evidence type="ECO:0000256" key="6">
    <source>
        <dbReference type="PIRSR" id="PIRSR617867-1"/>
    </source>
</evidence>
<evidence type="ECO:0000313" key="10">
    <source>
        <dbReference type="Proteomes" id="UP000260793"/>
    </source>
</evidence>
<dbReference type="CDD" id="cd16343">
    <property type="entry name" value="LMWPTP"/>
    <property type="match status" value="1"/>
</dbReference>
<feature type="active site" description="Nucleophile" evidence="6">
    <location>
        <position position="8"/>
    </location>
</feature>
<dbReference type="InterPro" id="IPR050438">
    <property type="entry name" value="LMW_PTPase"/>
</dbReference>
<dbReference type="AlphaFoldDB" id="A0A3E4LJ62"/>
<comment type="caution">
    <text evidence="8">The sequence shown here is derived from an EMBL/GenBank/DDBJ whole genome shotgun (WGS) entry which is preliminary data.</text>
</comment>
<dbReference type="PANTHER" id="PTHR11717:SF7">
    <property type="entry name" value="LOW MOLECULAR WEIGHT PHOSPHOTYROSINE PROTEIN PHOSPHATASE"/>
    <property type="match status" value="1"/>
</dbReference>
<dbReference type="PANTHER" id="PTHR11717">
    <property type="entry name" value="LOW MOLECULAR WEIGHT PROTEIN TYROSINE PHOSPHATASE"/>
    <property type="match status" value="1"/>
</dbReference>
<evidence type="ECO:0000256" key="1">
    <source>
        <dbReference type="ARBA" id="ARBA00011063"/>
    </source>
</evidence>
<dbReference type="Gene3D" id="3.40.50.2300">
    <property type="match status" value="1"/>
</dbReference>
<dbReference type="GO" id="GO:0004725">
    <property type="term" value="F:protein tyrosine phosphatase activity"/>
    <property type="evidence" value="ECO:0007669"/>
    <property type="project" value="UniProtKB-EC"/>
</dbReference>
<keyword evidence="4" id="KW-0904">Protein phosphatase</keyword>
<keyword evidence="3" id="KW-0378">Hydrolase</keyword>
<evidence type="ECO:0000256" key="5">
    <source>
        <dbReference type="ARBA" id="ARBA00051722"/>
    </source>
</evidence>
<dbReference type="Proteomes" id="UP000260793">
    <property type="component" value="Unassembled WGS sequence"/>
</dbReference>
<feature type="active site" evidence="6">
    <location>
        <position position="14"/>
    </location>
</feature>
<feature type="active site" description="Proton donor" evidence="6">
    <location>
        <position position="124"/>
    </location>
</feature>
<evidence type="ECO:0000259" key="7">
    <source>
        <dbReference type="SMART" id="SM00226"/>
    </source>
</evidence>
<accession>A0A3E4LJ62</accession>
<proteinExistence type="inferred from homology"/>
<organism evidence="8 10">
    <name type="scientific">[Ruminococcus] lactaris</name>
    <dbReference type="NCBI Taxonomy" id="46228"/>
    <lineage>
        <taxon>Bacteria</taxon>
        <taxon>Bacillati</taxon>
        <taxon>Bacillota</taxon>
        <taxon>Clostridia</taxon>
        <taxon>Lachnospirales</taxon>
        <taxon>Lachnospiraceae</taxon>
        <taxon>Mediterraneibacter</taxon>
    </lineage>
</organism>
<evidence type="ECO:0000256" key="2">
    <source>
        <dbReference type="ARBA" id="ARBA00013064"/>
    </source>
</evidence>
<evidence type="ECO:0000313" key="11">
    <source>
        <dbReference type="Proteomes" id="UP000285832"/>
    </source>
</evidence>
<reference evidence="10 11" key="1">
    <citation type="submission" date="2018-08" db="EMBL/GenBank/DDBJ databases">
        <title>A genome reference for cultivated species of the human gut microbiota.</title>
        <authorList>
            <person name="Zou Y."/>
            <person name="Xue W."/>
            <person name="Luo G."/>
        </authorList>
    </citation>
    <scope>NUCLEOTIDE SEQUENCE [LARGE SCALE GENOMIC DNA]</scope>
    <source>
        <strain evidence="9 11">AM09-9</strain>
        <strain evidence="8 10">TF11-7</strain>
    </source>
</reference>
<dbReference type="SMART" id="SM00226">
    <property type="entry name" value="LMWPc"/>
    <property type="match status" value="1"/>
</dbReference>
<gene>
    <name evidence="9" type="ORF">DW116_13370</name>
    <name evidence="8" type="ORF">DXD17_12075</name>
</gene>
<sequence length="153" mass="17372">MIKILFVCHGNICRSTLAQSFFTYLVNTHGFADQFVIDSCATSREEIGNPPHGGTVNKLKEMGIPVIPHKARQITWSDYTNFDYIIGMDSANIRNLHRMLKGDPNKKISKLLDYTSRKGEDIADPWYTGNFDATYRDIKEGCEALLDECLLHL</sequence>